<dbReference type="InterPro" id="IPR036894">
    <property type="entry name" value="YbaB-like_sf"/>
</dbReference>
<dbReference type="RefSeq" id="WP_182043184.1">
    <property type="nucleotide sequence ID" value="NZ_JACDZE010000001.1"/>
</dbReference>
<dbReference type="Proteomes" id="UP000552241">
    <property type="component" value="Unassembled WGS sequence"/>
</dbReference>
<evidence type="ECO:0000256" key="1">
    <source>
        <dbReference type="SAM" id="Coils"/>
    </source>
</evidence>
<dbReference type="EMBL" id="JACDZE010000001">
    <property type="protein sequence ID" value="MBA5629637.1"/>
    <property type="molecule type" value="Genomic_DNA"/>
</dbReference>
<dbReference type="GO" id="GO:0003677">
    <property type="term" value="F:DNA binding"/>
    <property type="evidence" value="ECO:0007669"/>
    <property type="project" value="InterPro"/>
</dbReference>
<keyword evidence="1" id="KW-0175">Coiled coil</keyword>
<dbReference type="SUPFAM" id="SSF82607">
    <property type="entry name" value="YbaB-like"/>
    <property type="match status" value="1"/>
</dbReference>
<keyword evidence="4" id="KW-1185">Reference proteome</keyword>
<dbReference type="Gene3D" id="3.30.1310.10">
    <property type="entry name" value="Nucleoid-associated protein YbaB-like domain"/>
    <property type="match status" value="1"/>
</dbReference>
<sequence>MYGNIMEMMGKLQSAQENFEKLKQKLDSQSFTENSSDGTISITMTELATIKDIQIASGLLADKEQLEDTLVVTLNKALEKVKQNAMQEAKNTAKESLPPIPGLSF</sequence>
<dbReference type="NCBIfam" id="TIGR00103">
    <property type="entry name" value="DNA_YbaB_EbfC"/>
    <property type="match status" value="1"/>
</dbReference>
<dbReference type="InterPro" id="IPR004401">
    <property type="entry name" value="YbaB/EbfC"/>
</dbReference>
<name>A0A838ZPW9_9FLAO</name>
<evidence type="ECO:0000313" key="3">
    <source>
        <dbReference type="EMBL" id="MBA5629637.1"/>
    </source>
</evidence>
<protein>
    <submittedName>
        <fullName evidence="3">YbaB/EbfC family nucleoid-associated protein</fullName>
    </submittedName>
</protein>
<feature type="region of interest" description="Disordered" evidence="2">
    <location>
        <begin position="85"/>
        <end position="105"/>
    </location>
</feature>
<dbReference type="Pfam" id="PF02575">
    <property type="entry name" value="YbaB_DNA_bd"/>
    <property type="match status" value="1"/>
</dbReference>
<dbReference type="PIRSF" id="PIRSF004555">
    <property type="entry name" value="UCP004555"/>
    <property type="match status" value="1"/>
</dbReference>
<organism evidence="3 4">
    <name type="scientific">Moheibacter lacus</name>
    <dbReference type="NCBI Taxonomy" id="2745851"/>
    <lineage>
        <taxon>Bacteria</taxon>
        <taxon>Pseudomonadati</taxon>
        <taxon>Bacteroidota</taxon>
        <taxon>Flavobacteriia</taxon>
        <taxon>Flavobacteriales</taxon>
        <taxon>Weeksellaceae</taxon>
        <taxon>Moheibacter</taxon>
    </lineage>
</organism>
<comment type="caution">
    <text evidence="3">The sequence shown here is derived from an EMBL/GenBank/DDBJ whole genome shotgun (WGS) entry which is preliminary data.</text>
</comment>
<accession>A0A838ZPW9</accession>
<gene>
    <name evidence="3" type="ORF">HU137_07625</name>
</gene>
<evidence type="ECO:0000313" key="4">
    <source>
        <dbReference type="Proteomes" id="UP000552241"/>
    </source>
</evidence>
<feature type="coiled-coil region" evidence="1">
    <location>
        <begin position="5"/>
        <end position="32"/>
    </location>
</feature>
<reference evidence="3 4" key="1">
    <citation type="submission" date="2020-07" db="EMBL/GenBank/DDBJ databases">
        <title>Moheibacter lacus sp. nov., a member of the family Flavobacteriaceae isolated from freshwater lake sediment.</title>
        <authorList>
            <person name="Liu Y."/>
        </authorList>
    </citation>
    <scope>NUCLEOTIDE SEQUENCE [LARGE SCALE GENOMIC DNA]</scope>
    <source>
        <strain evidence="3 4">BDHS18</strain>
    </source>
</reference>
<dbReference type="AlphaFoldDB" id="A0A838ZPW9"/>
<evidence type="ECO:0000256" key="2">
    <source>
        <dbReference type="SAM" id="MobiDB-lite"/>
    </source>
</evidence>
<proteinExistence type="predicted"/>